<evidence type="ECO:0000259" key="3">
    <source>
        <dbReference type="Pfam" id="PF04083"/>
    </source>
</evidence>
<accession>A0AA35KAE1</accession>
<evidence type="ECO:0000313" key="4">
    <source>
        <dbReference type="EMBL" id="CAI5774681.1"/>
    </source>
</evidence>
<feature type="domain" description="Partial AB-hydrolase lipase" evidence="3">
    <location>
        <begin position="34"/>
        <end position="96"/>
    </location>
</feature>
<comment type="similarity">
    <text evidence="1">Belongs to the AB hydrolase superfamily. Lipase family.</text>
</comment>
<organism evidence="4 5">
    <name type="scientific">Podarcis lilfordi</name>
    <name type="common">Lilford's wall lizard</name>
    <dbReference type="NCBI Taxonomy" id="74358"/>
    <lineage>
        <taxon>Eukaryota</taxon>
        <taxon>Metazoa</taxon>
        <taxon>Chordata</taxon>
        <taxon>Craniata</taxon>
        <taxon>Vertebrata</taxon>
        <taxon>Euteleostomi</taxon>
        <taxon>Lepidosauria</taxon>
        <taxon>Squamata</taxon>
        <taxon>Bifurcata</taxon>
        <taxon>Unidentata</taxon>
        <taxon>Episquamata</taxon>
        <taxon>Laterata</taxon>
        <taxon>Lacertibaenia</taxon>
        <taxon>Lacertidae</taxon>
        <taxon>Podarcis</taxon>
    </lineage>
</organism>
<keyword evidence="5" id="KW-1185">Reference proteome</keyword>
<sequence>MWLFWVVVCLNQQTTESEEFLRKRHLNPQEFMTINEIIQYWGYPSEEHEILTEDGYYLQANRIPYGMHSSGKTGPRPVVLLVHGVLSEGRIWIANLPNNSLGFALADAGYDVWIINTRGTSWSRRHKTLSIDQEEFWNFSFHEIVIYDIPATINFILQKTKQEGLYFLSVSQGGTLGLIAFSLRPQVAQKVKLFMALAPSYTFVDTSGPVVLFFILPDGFIRLIWGKKEFVVLNNKLKKLNAKLCSYPVIDQFCIQGIFLISGCNLNNLNVSRADVYTGILPDFTSVKNMIHLVQVFKSKELKYFDYGSKNKAIYNTNEIIQYWGYPSEEHEILTEDGYYLQANRIPYGMHSSGKTGLIAFSLKPQLAQKVKLFMTLAPIYTFVGTSGPAVLFCNLPDGLMKLIWGKKEFVFLSNKLKRLMAKFCSYPVMDEIGIQFMFLGSGCNPNNLNVTRIDTYFGIIPDYGSVKNIIHLAQVFKSRELKYFDYGSKNKAIYNTTTPPFYQIEDIVVPTAVWYGGHDIVINRKDIQLLLPRISNLVFHKYIPEWQHGDFLWGLDPPKKLYPDIFYLMHKYK</sequence>
<dbReference type="InterPro" id="IPR006693">
    <property type="entry name" value="AB_hydrolase_lipase"/>
</dbReference>
<gene>
    <name evidence="4" type="ORF">PODLI_1B003719</name>
</gene>
<reference evidence="4" key="1">
    <citation type="submission" date="2022-12" db="EMBL/GenBank/DDBJ databases">
        <authorList>
            <person name="Alioto T."/>
            <person name="Alioto T."/>
            <person name="Gomez Garrido J."/>
        </authorList>
    </citation>
    <scope>NUCLEOTIDE SEQUENCE</scope>
</reference>
<dbReference type="InterPro" id="IPR029058">
    <property type="entry name" value="AB_hydrolase_fold"/>
</dbReference>
<evidence type="ECO:0000256" key="1">
    <source>
        <dbReference type="ARBA" id="ARBA00010701"/>
    </source>
</evidence>
<evidence type="ECO:0000256" key="2">
    <source>
        <dbReference type="SAM" id="SignalP"/>
    </source>
</evidence>
<proteinExistence type="inferred from homology"/>
<dbReference type="FunFam" id="3.40.50.1820:FF:000012">
    <property type="entry name" value="Lipase"/>
    <property type="match status" value="1"/>
</dbReference>
<dbReference type="Proteomes" id="UP001178461">
    <property type="component" value="Chromosome 5"/>
</dbReference>
<feature type="signal peptide" evidence="2">
    <location>
        <begin position="1"/>
        <end position="17"/>
    </location>
</feature>
<feature type="domain" description="Partial AB-hydrolase lipase" evidence="3">
    <location>
        <begin position="317"/>
        <end position="354"/>
    </location>
</feature>
<dbReference type="Gene3D" id="3.40.50.1820">
    <property type="entry name" value="alpha/beta hydrolase"/>
    <property type="match status" value="3"/>
</dbReference>
<name>A0AA35KAE1_9SAUR</name>
<dbReference type="PANTHER" id="PTHR11005">
    <property type="entry name" value="LYSOSOMAL ACID LIPASE-RELATED"/>
    <property type="match status" value="1"/>
</dbReference>
<evidence type="ECO:0000313" key="5">
    <source>
        <dbReference type="Proteomes" id="UP001178461"/>
    </source>
</evidence>
<keyword evidence="2" id="KW-0732">Signal</keyword>
<dbReference type="SUPFAM" id="SSF53474">
    <property type="entry name" value="alpha/beta-Hydrolases"/>
    <property type="match status" value="2"/>
</dbReference>
<feature type="chain" id="PRO_5041433477" evidence="2">
    <location>
        <begin position="18"/>
        <end position="574"/>
    </location>
</feature>
<dbReference type="AlphaFoldDB" id="A0AA35KAE1"/>
<dbReference type="GO" id="GO:0006629">
    <property type="term" value="P:lipid metabolic process"/>
    <property type="evidence" value="ECO:0007669"/>
    <property type="project" value="InterPro"/>
</dbReference>
<protein>
    <submittedName>
        <fullName evidence="4">Lipase member M-like</fullName>
    </submittedName>
</protein>
<dbReference type="EMBL" id="OX395130">
    <property type="protein sequence ID" value="CAI5774681.1"/>
    <property type="molecule type" value="Genomic_DNA"/>
</dbReference>
<dbReference type="Pfam" id="PF04083">
    <property type="entry name" value="Abhydro_lipase"/>
    <property type="match status" value="2"/>
</dbReference>